<proteinExistence type="predicted"/>
<dbReference type="PROSITE" id="PS00079">
    <property type="entry name" value="MULTICOPPER_OXIDASE1"/>
    <property type="match status" value="1"/>
</dbReference>
<accession>A0A0G0K171</accession>
<dbReference type="Gene3D" id="2.60.40.420">
    <property type="entry name" value="Cupredoxins - blue copper proteins"/>
    <property type="match status" value="1"/>
</dbReference>
<sequence length="141" mass="15526">MNKFLLIGVAVVVLLALGLWLGGGMGKQEVTGENMTQEVVTPTEAIVLAEERVFDLVGSDFEYDVKEIRVKKGETVTINFTVIEGMHDWRVDEFEAMTEVIEVDGASSVTFVADMVGTFEYYCSIGQHRANGMVGNLIVEE</sequence>
<protein>
    <submittedName>
        <fullName evidence="4">Plastocyanin</fullName>
    </submittedName>
</protein>
<keyword evidence="2" id="KW-0186">Copper</keyword>
<keyword evidence="1" id="KW-0479">Metal-binding</keyword>
<dbReference type="SUPFAM" id="SSF49503">
    <property type="entry name" value="Cupredoxins"/>
    <property type="match status" value="1"/>
</dbReference>
<evidence type="ECO:0000256" key="2">
    <source>
        <dbReference type="ARBA" id="ARBA00023008"/>
    </source>
</evidence>
<dbReference type="InterPro" id="IPR033138">
    <property type="entry name" value="Cu_oxidase_CS"/>
</dbReference>
<dbReference type="CDD" id="cd00920">
    <property type="entry name" value="Cupredoxin"/>
    <property type="match status" value="1"/>
</dbReference>
<dbReference type="Pfam" id="PF00127">
    <property type="entry name" value="Copper-bind"/>
    <property type="match status" value="1"/>
</dbReference>
<dbReference type="InterPro" id="IPR000923">
    <property type="entry name" value="BlueCu_1"/>
</dbReference>
<evidence type="ECO:0000313" key="4">
    <source>
        <dbReference type="EMBL" id="KKQ69180.1"/>
    </source>
</evidence>
<dbReference type="EMBL" id="LBUT01000018">
    <property type="protein sequence ID" value="KKQ69180.1"/>
    <property type="molecule type" value="Genomic_DNA"/>
</dbReference>
<organism evidence="4 5">
    <name type="scientific">Candidatus Shapirobacteria bacterium GW2011_GWE2_38_30</name>
    <dbReference type="NCBI Taxonomy" id="1618490"/>
    <lineage>
        <taxon>Bacteria</taxon>
        <taxon>Candidatus Shapironibacteriota</taxon>
    </lineage>
</organism>
<dbReference type="GO" id="GO:0005507">
    <property type="term" value="F:copper ion binding"/>
    <property type="evidence" value="ECO:0007669"/>
    <property type="project" value="InterPro"/>
</dbReference>
<dbReference type="GO" id="GO:0009055">
    <property type="term" value="F:electron transfer activity"/>
    <property type="evidence" value="ECO:0007669"/>
    <property type="project" value="InterPro"/>
</dbReference>
<dbReference type="AlphaFoldDB" id="A0A0G0K171"/>
<dbReference type="Proteomes" id="UP000034406">
    <property type="component" value="Unassembled WGS sequence"/>
</dbReference>
<evidence type="ECO:0000256" key="1">
    <source>
        <dbReference type="ARBA" id="ARBA00022723"/>
    </source>
</evidence>
<name>A0A0G0K171_9BACT</name>
<evidence type="ECO:0000313" key="5">
    <source>
        <dbReference type="Proteomes" id="UP000034406"/>
    </source>
</evidence>
<evidence type="ECO:0000259" key="3">
    <source>
        <dbReference type="Pfam" id="PF00127"/>
    </source>
</evidence>
<dbReference type="STRING" id="1618490.US90_C0018G0024"/>
<comment type="caution">
    <text evidence="4">The sequence shown here is derived from an EMBL/GenBank/DDBJ whole genome shotgun (WGS) entry which is preliminary data.</text>
</comment>
<dbReference type="InterPro" id="IPR008972">
    <property type="entry name" value="Cupredoxin"/>
</dbReference>
<feature type="domain" description="Blue (type 1) copper" evidence="3">
    <location>
        <begin position="59"/>
        <end position="140"/>
    </location>
</feature>
<reference evidence="4 5" key="1">
    <citation type="journal article" date="2015" name="Nature">
        <title>rRNA introns, odd ribosomes, and small enigmatic genomes across a large radiation of phyla.</title>
        <authorList>
            <person name="Brown C.T."/>
            <person name="Hug L.A."/>
            <person name="Thomas B.C."/>
            <person name="Sharon I."/>
            <person name="Castelle C.J."/>
            <person name="Singh A."/>
            <person name="Wilkins M.J."/>
            <person name="Williams K.H."/>
            <person name="Banfield J.F."/>
        </authorList>
    </citation>
    <scope>NUCLEOTIDE SEQUENCE [LARGE SCALE GENOMIC DNA]</scope>
</reference>
<gene>
    <name evidence="4" type="ORF">US90_C0018G0024</name>
</gene>